<keyword evidence="2" id="KW-0328">Glycosyltransferase</keyword>
<dbReference type="Proteomes" id="UP000501346">
    <property type="component" value="Chromosome SeVIII-SeXV"/>
</dbReference>
<dbReference type="AlphaFoldDB" id="A0A6C1E933"/>
<dbReference type="InterPro" id="IPR029044">
    <property type="entry name" value="Nucleotide-diphossugar_trans"/>
</dbReference>
<name>A0A6C1E933_SACPS</name>
<dbReference type="GO" id="GO:0016757">
    <property type="term" value="F:glycosyltransferase activity"/>
    <property type="evidence" value="ECO:0007669"/>
    <property type="project" value="UniProtKB-KW"/>
</dbReference>
<keyword evidence="1" id="KW-1133">Transmembrane helix</keyword>
<dbReference type="Gene3D" id="3.90.550.10">
    <property type="entry name" value="Spore Coat Polysaccharide Biosynthesis Protein SpsA, Chain A"/>
    <property type="match status" value="1"/>
</dbReference>
<proteinExistence type="predicted"/>
<evidence type="ECO:0000313" key="3">
    <source>
        <dbReference type="Proteomes" id="UP000501346"/>
    </source>
</evidence>
<dbReference type="EMBL" id="CP049005">
    <property type="protein sequence ID" value="QID85665.1"/>
    <property type="molecule type" value="Genomic_DNA"/>
</dbReference>
<accession>A0A6C1E933</accession>
<protein>
    <submittedName>
        <fullName evidence="2">N-acetylglucosaminyltransferase</fullName>
    </submittedName>
</protein>
<dbReference type="OrthoDB" id="2014201at2759"/>
<evidence type="ECO:0000256" key="1">
    <source>
        <dbReference type="SAM" id="Phobius"/>
    </source>
</evidence>
<organism evidence="2 3">
    <name type="scientific">Saccharomyces pastorianus</name>
    <name type="common">Lager yeast</name>
    <name type="synonym">Saccharomyces cerevisiae x Saccharomyces eubayanus</name>
    <dbReference type="NCBI Taxonomy" id="27292"/>
    <lineage>
        <taxon>Eukaryota</taxon>
        <taxon>Fungi</taxon>
        <taxon>Dikarya</taxon>
        <taxon>Ascomycota</taxon>
        <taxon>Saccharomycotina</taxon>
        <taxon>Saccharomycetes</taxon>
        <taxon>Saccharomycetales</taxon>
        <taxon>Saccharomycetaceae</taxon>
        <taxon>Saccharomyces</taxon>
    </lineage>
</organism>
<keyword evidence="1" id="KW-0472">Membrane</keyword>
<dbReference type="SUPFAM" id="SSF53448">
    <property type="entry name" value="Nucleotide-diphospho-sugar transferases"/>
    <property type="match status" value="1"/>
</dbReference>
<feature type="transmembrane region" description="Helical" evidence="1">
    <location>
        <begin position="12"/>
        <end position="34"/>
    </location>
</feature>
<reference evidence="2 3" key="1">
    <citation type="journal article" date="2019" name="BMC Genomics">
        <title>Chromosome level assembly and comparative genome analysis confirm lager-brewing yeasts originated from a single hybridization.</title>
        <authorList>
            <person name="Salazar A.N."/>
            <person name="Gorter de Vries A.R."/>
            <person name="van den Broek M."/>
            <person name="Brouwers N."/>
            <person name="de la Torre Cortes P."/>
            <person name="Kuijpers N.G.A."/>
            <person name="Daran J.G."/>
            <person name="Abeel T."/>
        </authorList>
    </citation>
    <scope>NUCLEOTIDE SEQUENCE [LARGE SCALE GENOMIC DNA]</scope>
    <source>
        <strain evidence="2 3">CBS 1483</strain>
    </source>
</reference>
<evidence type="ECO:0000313" key="2">
    <source>
        <dbReference type="EMBL" id="QID85665.1"/>
    </source>
</evidence>
<dbReference type="PANTHER" id="PTHR11183">
    <property type="entry name" value="GLYCOGENIN SUBFAMILY MEMBER"/>
    <property type="match status" value="1"/>
</dbReference>
<keyword evidence="3" id="KW-1185">Reference proteome</keyword>
<keyword evidence="1" id="KW-0812">Transmembrane</keyword>
<gene>
    <name evidence="2" type="primary">GNT1_2</name>
    <name evidence="2" type="ORF">GRS66_008248</name>
</gene>
<sequence>MRLVSKRRIRFLIFILVGVFSVCIISRCVVHFQYNEEIKYYKKFFQQKKDGLQEIYNPLEIKQIPGETIDDLYSASLEKELKNNQIIEWSKFAYVNYVTDVDYLCNTLIIFNDLKEQFKTKAKLVLLISRDLLDPDTSAKIDQIKLLLDKIQAIDESQVIIKLIDNIVKPKDPTPWNESLTKLLVFNQTEFERVIYLDNDATLRSSLDELFFLPKYIKFAAPLTYWFLSEHDLEKSYHEIKFKEKQPINLGSYTKVLANRIRKGQMIYNHLPSLPHSLYLNSNNIAQDIISSTSSSSPLFYFHGSKKVSKLKFASNLMVIKPSKKTFDEIVEDTLPKIINKKDKYDMDLINEELYNLKKIIYKQFIFFRKVRKLFKPEVLVLPFARYGLLTGSLKNPKHYSMISNDVLGYKNLDENGDEITRSLDDAVTYSKYIHFSDYPIGKPWVYQSVKDFECNVEKEKSRGLELEPQACSVWNSVYESYMQTRKICSV</sequence>
<dbReference type="InterPro" id="IPR050587">
    <property type="entry name" value="GNT1/Glycosyltrans_8"/>
</dbReference>
<keyword evidence="2" id="KW-0808">Transferase</keyword>